<dbReference type="Proteomes" id="UP001162992">
    <property type="component" value="Chromosome 17"/>
</dbReference>
<comment type="caution">
    <text evidence="1">The sequence shown here is derived from an EMBL/GenBank/DDBJ whole genome shotgun (WGS) entry which is preliminary data.</text>
</comment>
<protein>
    <submittedName>
        <fullName evidence="1">Uncharacterized protein</fullName>
    </submittedName>
</protein>
<name>A0ACC2B610_DIPCM</name>
<dbReference type="EMBL" id="CM055108">
    <property type="protein sequence ID" value="KAJ7525228.1"/>
    <property type="molecule type" value="Genomic_DNA"/>
</dbReference>
<evidence type="ECO:0000313" key="2">
    <source>
        <dbReference type="Proteomes" id="UP001162992"/>
    </source>
</evidence>
<proteinExistence type="predicted"/>
<reference evidence="2" key="1">
    <citation type="journal article" date="2024" name="Proc. Natl. Acad. Sci. U.S.A.">
        <title>Extraordinary preservation of gene collinearity over three hundred million years revealed in homosporous lycophytes.</title>
        <authorList>
            <person name="Li C."/>
            <person name="Wickell D."/>
            <person name="Kuo L.Y."/>
            <person name="Chen X."/>
            <person name="Nie B."/>
            <person name="Liao X."/>
            <person name="Peng D."/>
            <person name="Ji J."/>
            <person name="Jenkins J."/>
            <person name="Williams M."/>
            <person name="Shu S."/>
            <person name="Plott C."/>
            <person name="Barry K."/>
            <person name="Rajasekar S."/>
            <person name="Grimwood J."/>
            <person name="Han X."/>
            <person name="Sun S."/>
            <person name="Hou Z."/>
            <person name="He W."/>
            <person name="Dai G."/>
            <person name="Sun C."/>
            <person name="Schmutz J."/>
            <person name="Leebens-Mack J.H."/>
            <person name="Li F.W."/>
            <person name="Wang L."/>
        </authorList>
    </citation>
    <scope>NUCLEOTIDE SEQUENCE [LARGE SCALE GENOMIC DNA]</scope>
    <source>
        <strain evidence="2">cv. PW_Plant_1</strain>
    </source>
</reference>
<accession>A0ACC2B610</accession>
<organism evidence="1 2">
    <name type="scientific">Diphasiastrum complanatum</name>
    <name type="common">Issler's clubmoss</name>
    <name type="synonym">Lycopodium complanatum</name>
    <dbReference type="NCBI Taxonomy" id="34168"/>
    <lineage>
        <taxon>Eukaryota</taxon>
        <taxon>Viridiplantae</taxon>
        <taxon>Streptophyta</taxon>
        <taxon>Embryophyta</taxon>
        <taxon>Tracheophyta</taxon>
        <taxon>Lycopodiopsida</taxon>
        <taxon>Lycopodiales</taxon>
        <taxon>Lycopodiaceae</taxon>
        <taxon>Lycopodioideae</taxon>
        <taxon>Diphasiastrum</taxon>
    </lineage>
</organism>
<keyword evidence="2" id="KW-1185">Reference proteome</keyword>
<evidence type="ECO:0000313" key="1">
    <source>
        <dbReference type="EMBL" id="KAJ7525228.1"/>
    </source>
</evidence>
<sequence>MDVGVWSFRLCILAIVQVTYLMIGGLTLVKRIDATTDPGDIEALKEVKAAVDSSTSTPFTCLGSWDFSFDPCDAKFSTHFTCGLDCDNENPANRRVTSLALDQSGYKGTLSPFVGNLSSLQELTISGNSFRGFVPVTLGHLSNLNKLDLSNNLFSGHIPSSLGKLMKLAYLSLSNNLLKGPIPASFRDLHHLERLSLYNNKLNGIIPSFNNLRQLRYFDASRNDLSGKISVDLLPSSILQLSLRSNRLCGSLPKAFTELRELEVLDLSYNRLVGKVDQFLFQLPLLQQLNLSHNKLTSVAVPDLSSFHSELVAVDISYNQLQGSLPSKFANIKPLSALSLSYNLFSGLVPYQYALKAGISHNGSSDEEKPLVRLLLDGNYLTGKIPAPFFRLDPEHITASFIYNCLQSCPAKLFFCKGGGQRPLSQCRKHLS</sequence>
<gene>
    <name evidence="1" type="ORF">O6H91_17G042800</name>
</gene>